<dbReference type="Pfam" id="PF00144">
    <property type="entry name" value="Beta-lactamase"/>
    <property type="match status" value="1"/>
</dbReference>
<dbReference type="InterPro" id="IPR001466">
    <property type="entry name" value="Beta-lactam-related"/>
</dbReference>
<dbReference type="Gene3D" id="3.40.710.10">
    <property type="entry name" value="DD-peptidase/beta-lactamase superfamily"/>
    <property type="match status" value="1"/>
</dbReference>
<reference evidence="2" key="1">
    <citation type="submission" date="2021-11" db="EMBL/GenBank/DDBJ databases">
        <title>Streptomyces corallinus and Kineosporia corallina sp. nov., two new coral-derived marine actinobacteria.</title>
        <authorList>
            <person name="Buangrab K."/>
            <person name="Sutthacheep M."/>
            <person name="Yeemin T."/>
            <person name="Harunari E."/>
            <person name="Igarashi Y."/>
            <person name="Sripreechasak P."/>
            <person name="Kanchanasin P."/>
            <person name="Tanasupawat S."/>
            <person name="Phongsopitanun W."/>
        </authorList>
    </citation>
    <scope>NUCLEOTIDE SEQUENCE</scope>
    <source>
        <strain evidence="2">JCM 31032</strain>
    </source>
</reference>
<dbReference type="AlphaFoldDB" id="A0A9X1NIE0"/>
<dbReference type="PANTHER" id="PTHR43283">
    <property type="entry name" value="BETA-LACTAMASE-RELATED"/>
    <property type="match status" value="1"/>
</dbReference>
<proteinExistence type="predicted"/>
<dbReference type="Proteomes" id="UP001138997">
    <property type="component" value="Unassembled WGS sequence"/>
</dbReference>
<evidence type="ECO:0000313" key="3">
    <source>
        <dbReference type="Proteomes" id="UP001138997"/>
    </source>
</evidence>
<organism evidence="2 3">
    <name type="scientific">Kineosporia babensis</name>
    <dbReference type="NCBI Taxonomy" id="499548"/>
    <lineage>
        <taxon>Bacteria</taxon>
        <taxon>Bacillati</taxon>
        <taxon>Actinomycetota</taxon>
        <taxon>Actinomycetes</taxon>
        <taxon>Kineosporiales</taxon>
        <taxon>Kineosporiaceae</taxon>
        <taxon>Kineosporia</taxon>
    </lineage>
</organism>
<accession>A0A9X1NIE0</accession>
<evidence type="ECO:0000259" key="1">
    <source>
        <dbReference type="Pfam" id="PF00144"/>
    </source>
</evidence>
<protein>
    <submittedName>
        <fullName evidence="2">Beta-lactamase family protein</fullName>
    </submittedName>
</protein>
<dbReference type="EMBL" id="JAJOMB010000012">
    <property type="protein sequence ID" value="MCD5313668.1"/>
    <property type="molecule type" value="Genomic_DNA"/>
</dbReference>
<dbReference type="SUPFAM" id="SSF56601">
    <property type="entry name" value="beta-lactamase/transpeptidase-like"/>
    <property type="match status" value="1"/>
</dbReference>
<sequence>MSTEALEKLHADLEAQVAAGQAPGLVAAVVRAEKPRTRAARSAGVVAEGAGAEGAGAEGAGAEGAEAGLGKGAVGVDADDELPQLRGAVVGGGEAGWHGFQEDVFCVGTLGLDSAVPVQRDSIFRIASLAKPIVAFAALQMIKEGIFGLDEPVDRLLPELADRQVLRSLESPVTDTVPAERPILVVDLLRFTSGLGLVMAMPDTYPIQAALDRAIGAPGPPQPAKTKTPDEYLAALGNLPLLHQPGAAWAYNTSSDLLGILMARATGSTLQKVLQERIFDRLGMRDTGFSVPGASIKRLTASYTPNGDGLDLFDPSEGSQWSSPPRLESGAGGLVSTVDDLLAFTRLMLGRGVFQGERLLSDELFTAMTTDQLSAAQKSRTIWVPGFFDTHGWGFGLAVRTVAGDGESAGAYAWSGGLGTSWGCDPVVGSAGILLTQRAMTSPAPEALTAQFWDGVHAACS</sequence>
<dbReference type="RefSeq" id="WP_231445077.1">
    <property type="nucleotide sequence ID" value="NZ_JAJOMB010000012.1"/>
</dbReference>
<dbReference type="InterPro" id="IPR050789">
    <property type="entry name" value="Diverse_Enzym_Activities"/>
</dbReference>
<gene>
    <name evidence="2" type="ORF">LR394_22425</name>
</gene>
<feature type="domain" description="Beta-lactamase-related" evidence="1">
    <location>
        <begin position="13"/>
        <end position="442"/>
    </location>
</feature>
<comment type="caution">
    <text evidence="2">The sequence shown here is derived from an EMBL/GenBank/DDBJ whole genome shotgun (WGS) entry which is preliminary data.</text>
</comment>
<dbReference type="PANTHER" id="PTHR43283:SF3">
    <property type="entry name" value="BETA-LACTAMASE FAMILY PROTEIN (AFU_ORTHOLOGUE AFUA_5G07500)"/>
    <property type="match status" value="1"/>
</dbReference>
<dbReference type="InterPro" id="IPR012338">
    <property type="entry name" value="Beta-lactam/transpept-like"/>
</dbReference>
<name>A0A9X1NIE0_9ACTN</name>
<keyword evidence="3" id="KW-1185">Reference proteome</keyword>
<evidence type="ECO:0000313" key="2">
    <source>
        <dbReference type="EMBL" id="MCD5313668.1"/>
    </source>
</evidence>